<dbReference type="OrthoDB" id="2386201at2759"/>
<reference evidence="1 2" key="1">
    <citation type="submission" date="2014-04" db="EMBL/GenBank/DDBJ databases">
        <authorList>
            <consortium name="DOE Joint Genome Institute"/>
            <person name="Kuo A."/>
            <person name="Girlanda M."/>
            <person name="Perotto S."/>
            <person name="Kohler A."/>
            <person name="Nagy L.G."/>
            <person name="Floudas D."/>
            <person name="Copeland A."/>
            <person name="Barry K.W."/>
            <person name="Cichocki N."/>
            <person name="Veneault-Fourrey C."/>
            <person name="LaButti K."/>
            <person name="Lindquist E.A."/>
            <person name="Lipzen A."/>
            <person name="Lundell T."/>
            <person name="Morin E."/>
            <person name="Murat C."/>
            <person name="Sun H."/>
            <person name="Tunlid A."/>
            <person name="Henrissat B."/>
            <person name="Grigoriev I.V."/>
            <person name="Hibbett D.S."/>
            <person name="Martin F."/>
            <person name="Nordberg H.P."/>
            <person name="Cantor M.N."/>
            <person name="Hua S.X."/>
        </authorList>
    </citation>
    <scope>NUCLEOTIDE SEQUENCE [LARGE SCALE GENOMIC DNA]</scope>
    <source>
        <strain evidence="1 2">MUT 4182</strain>
    </source>
</reference>
<accession>A0A0C3M8B7</accession>
<evidence type="ECO:0000313" key="1">
    <source>
        <dbReference type="EMBL" id="KIO29917.1"/>
    </source>
</evidence>
<gene>
    <name evidence="1" type="ORF">M407DRAFT_242432</name>
</gene>
<keyword evidence="2" id="KW-1185">Reference proteome</keyword>
<protein>
    <submittedName>
        <fullName evidence="1">Uncharacterized protein</fullName>
    </submittedName>
</protein>
<reference evidence="2" key="2">
    <citation type="submission" date="2015-01" db="EMBL/GenBank/DDBJ databases">
        <title>Evolutionary Origins and Diversification of the Mycorrhizal Mutualists.</title>
        <authorList>
            <consortium name="DOE Joint Genome Institute"/>
            <consortium name="Mycorrhizal Genomics Consortium"/>
            <person name="Kohler A."/>
            <person name="Kuo A."/>
            <person name="Nagy L.G."/>
            <person name="Floudas D."/>
            <person name="Copeland A."/>
            <person name="Barry K.W."/>
            <person name="Cichocki N."/>
            <person name="Veneault-Fourrey C."/>
            <person name="LaButti K."/>
            <person name="Lindquist E.A."/>
            <person name="Lipzen A."/>
            <person name="Lundell T."/>
            <person name="Morin E."/>
            <person name="Murat C."/>
            <person name="Riley R."/>
            <person name="Ohm R."/>
            <person name="Sun H."/>
            <person name="Tunlid A."/>
            <person name="Henrissat B."/>
            <person name="Grigoriev I.V."/>
            <person name="Hibbett D.S."/>
            <person name="Martin F."/>
        </authorList>
    </citation>
    <scope>NUCLEOTIDE SEQUENCE [LARGE SCALE GENOMIC DNA]</scope>
    <source>
        <strain evidence="2">MUT 4182</strain>
    </source>
</reference>
<name>A0A0C3M8B7_9AGAM</name>
<dbReference type="AlphaFoldDB" id="A0A0C3M8B7"/>
<evidence type="ECO:0000313" key="2">
    <source>
        <dbReference type="Proteomes" id="UP000054248"/>
    </source>
</evidence>
<sequence>MTIRDLEELRLPMLRASSRNLVGVMRRTPQSSSDLQIVTAGVTAILAVLAAMKDNSEIAMTPPKDEAYLAFCREFVDHLRSSTLLWAKVANAASWIEEISEES</sequence>
<dbReference type="Proteomes" id="UP000054248">
    <property type="component" value="Unassembled WGS sequence"/>
</dbReference>
<organism evidence="1 2">
    <name type="scientific">Tulasnella calospora MUT 4182</name>
    <dbReference type="NCBI Taxonomy" id="1051891"/>
    <lineage>
        <taxon>Eukaryota</taxon>
        <taxon>Fungi</taxon>
        <taxon>Dikarya</taxon>
        <taxon>Basidiomycota</taxon>
        <taxon>Agaricomycotina</taxon>
        <taxon>Agaricomycetes</taxon>
        <taxon>Cantharellales</taxon>
        <taxon>Tulasnellaceae</taxon>
        <taxon>Tulasnella</taxon>
    </lineage>
</organism>
<proteinExistence type="predicted"/>
<dbReference type="EMBL" id="KN822977">
    <property type="protein sequence ID" value="KIO29917.1"/>
    <property type="molecule type" value="Genomic_DNA"/>
</dbReference>
<dbReference type="HOGENOM" id="CLU_2265702_0_0_1"/>